<organism evidence="5 6">
    <name type="scientific">Paenibacillus sabuli</name>
    <dbReference type="NCBI Taxonomy" id="2772509"/>
    <lineage>
        <taxon>Bacteria</taxon>
        <taxon>Bacillati</taxon>
        <taxon>Bacillota</taxon>
        <taxon>Bacilli</taxon>
        <taxon>Bacillales</taxon>
        <taxon>Paenibacillaceae</taxon>
        <taxon>Paenibacillus</taxon>
    </lineage>
</organism>
<dbReference type="Gene3D" id="3.40.720.10">
    <property type="entry name" value="Alkaline Phosphatase, subunit A"/>
    <property type="match status" value="1"/>
</dbReference>
<dbReference type="Pfam" id="PF00884">
    <property type="entry name" value="Sulfatase"/>
    <property type="match status" value="1"/>
</dbReference>
<keyword evidence="6" id="KW-1185">Reference proteome</keyword>
<evidence type="ECO:0000256" key="3">
    <source>
        <dbReference type="ARBA" id="ARBA00022801"/>
    </source>
</evidence>
<gene>
    <name evidence="5" type="ORF">IDH44_22905</name>
</gene>
<keyword evidence="2" id="KW-0479">Metal-binding</keyword>
<dbReference type="Proteomes" id="UP000621560">
    <property type="component" value="Unassembled WGS sequence"/>
</dbReference>
<dbReference type="EMBL" id="JACXIZ010000050">
    <property type="protein sequence ID" value="MBD2848056.1"/>
    <property type="molecule type" value="Genomic_DNA"/>
</dbReference>
<reference evidence="5" key="1">
    <citation type="submission" date="2020-09" db="EMBL/GenBank/DDBJ databases">
        <title>A novel bacterium of genus Paenibacillus, isolated from South China Sea.</title>
        <authorList>
            <person name="Huang H."/>
            <person name="Mo K."/>
            <person name="Hu Y."/>
        </authorList>
    </citation>
    <scope>NUCLEOTIDE SEQUENCE</scope>
    <source>
        <strain evidence="5">IB182496</strain>
    </source>
</reference>
<dbReference type="PANTHER" id="PTHR45953:SF1">
    <property type="entry name" value="IDURONATE 2-SULFATASE"/>
    <property type="match status" value="1"/>
</dbReference>
<dbReference type="SUPFAM" id="SSF53649">
    <property type="entry name" value="Alkaline phosphatase-like"/>
    <property type="match status" value="1"/>
</dbReference>
<keyword evidence="3 5" id="KW-0378">Hydrolase</keyword>
<protein>
    <submittedName>
        <fullName evidence="5">Sulfatase-like hydrolase/transferase</fullName>
    </submittedName>
</protein>
<dbReference type="GO" id="GO:0008484">
    <property type="term" value="F:sulfuric ester hydrolase activity"/>
    <property type="evidence" value="ECO:0007669"/>
    <property type="project" value="TreeGrafter"/>
</dbReference>
<proteinExistence type="inferred from homology"/>
<comment type="caution">
    <text evidence="5">The sequence shown here is derived from an EMBL/GenBank/DDBJ whole genome shotgun (WGS) entry which is preliminary data.</text>
</comment>
<dbReference type="InterPro" id="IPR024607">
    <property type="entry name" value="Sulfatase_CS"/>
</dbReference>
<dbReference type="RefSeq" id="WP_190921158.1">
    <property type="nucleotide sequence ID" value="NZ_JACXIZ010000050.1"/>
</dbReference>
<evidence type="ECO:0000313" key="6">
    <source>
        <dbReference type="Proteomes" id="UP000621560"/>
    </source>
</evidence>
<dbReference type="GO" id="GO:0046872">
    <property type="term" value="F:metal ion binding"/>
    <property type="evidence" value="ECO:0007669"/>
    <property type="project" value="UniProtKB-KW"/>
</dbReference>
<comment type="similarity">
    <text evidence="1">Belongs to the sulfatase family.</text>
</comment>
<feature type="domain" description="Sulfatase N-terminal" evidence="4">
    <location>
        <begin position="7"/>
        <end position="347"/>
    </location>
</feature>
<dbReference type="InterPro" id="IPR000917">
    <property type="entry name" value="Sulfatase_N"/>
</dbReference>
<dbReference type="AlphaFoldDB" id="A0A927GU73"/>
<accession>A0A927GU73</accession>
<sequence length="490" mass="55056">MAASKQPNILVLMTDEQSPQVSEVYGHPYVKTPNMQRLAESGVVFDQAYSDSPLCTPQRASFMTGLQVHRHEVWDNGVPLRSDIPTFAHMLTYAGYETILSGKMHFVGADQLHGFHRRLTPDCNYPGIVAQDWDKSCTPFPGGGTGVRLQEAGPRTESVLKSFDDQVESQSRSYLQSYADGDQEKPFALVSSFIAPHFPLTPSPEYFELYKDIATLPEPRPDDASPDHPAMERLRAFFNFGDVDPETLLRARAALFGLITETDARIGRLLDTIAQLDLSRPTVIIFTSDHGDMMGEHELWWKSSFYEESVRVPLIISCTDPTWFKPHRQSMPVTLIDVTRTIIGLSGSDADTSELDGMDLTPILQGGPAVPDRLIRSQYHAHGTGRSMAMVRQGRYKLNYVAGEPYQLFDLQDDPHEWYDRSQDPALRHVSEALLPHATAGWPEDIEDRVKSSLKKRKLIQEADQQAGVSVDELWIDVGADRGWSWDTHQ</sequence>
<dbReference type="InterPro" id="IPR017850">
    <property type="entry name" value="Alkaline_phosphatase_core_sf"/>
</dbReference>
<name>A0A927GU73_9BACL</name>
<evidence type="ECO:0000256" key="1">
    <source>
        <dbReference type="ARBA" id="ARBA00008779"/>
    </source>
</evidence>
<dbReference type="PANTHER" id="PTHR45953">
    <property type="entry name" value="IDURONATE 2-SULFATASE"/>
    <property type="match status" value="1"/>
</dbReference>
<dbReference type="PROSITE" id="PS00149">
    <property type="entry name" value="SULFATASE_2"/>
    <property type="match status" value="1"/>
</dbReference>
<evidence type="ECO:0000256" key="2">
    <source>
        <dbReference type="ARBA" id="ARBA00022723"/>
    </source>
</evidence>
<evidence type="ECO:0000313" key="5">
    <source>
        <dbReference type="EMBL" id="MBD2848056.1"/>
    </source>
</evidence>
<dbReference type="GO" id="GO:0005737">
    <property type="term" value="C:cytoplasm"/>
    <property type="evidence" value="ECO:0007669"/>
    <property type="project" value="TreeGrafter"/>
</dbReference>
<evidence type="ECO:0000259" key="4">
    <source>
        <dbReference type="Pfam" id="PF00884"/>
    </source>
</evidence>
<dbReference type="CDD" id="cd16037">
    <property type="entry name" value="sulfatase_like"/>
    <property type="match status" value="1"/>
</dbReference>